<comment type="caution">
    <text evidence="2">The sequence shown here is derived from an EMBL/GenBank/DDBJ whole genome shotgun (WGS) entry which is preliminary data.</text>
</comment>
<dbReference type="AlphaFoldDB" id="A0AAN6YT81"/>
<organism evidence="2 3">
    <name type="scientific">Canariomyces notabilis</name>
    <dbReference type="NCBI Taxonomy" id="2074819"/>
    <lineage>
        <taxon>Eukaryota</taxon>
        <taxon>Fungi</taxon>
        <taxon>Dikarya</taxon>
        <taxon>Ascomycota</taxon>
        <taxon>Pezizomycotina</taxon>
        <taxon>Sordariomycetes</taxon>
        <taxon>Sordariomycetidae</taxon>
        <taxon>Sordariales</taxon>
        <taxon>Chaetomiaceae</taxon>
        <taxon>Canariomyces</taxon>
    </lineage>
</organism>
<gene>
    <name evidence="2" type="ORF">N656DRAFT_730607</name>
</gene>
<dbReference type="Proteomes" id="UP001302812">
    <property type="component" value="Unassembled WGS sequence"/>
</dbReference>
<name>A0AAN6YT81_9PEZI</name>
<proteinExistence type="predicted"/>
<dbReference type="PANTHER" id="PTHR33112:SF8">
    <property type="entry name" value="HETEROKARYON INCOMPATIBILITY DOMAIN-CONTAINING PROTEIN"/>
    <property type="match status" value="1"/>
</dbReference>
<dbReference type="GeneID" id="89936754"/>
<reference evidence="2" key="2">
    <citation type="submission" date="2023-05" db="EMBL/GenBank/DDBJ databases">
        <authorList>
            <consortium name="Lawrence Berkeley National Laboratory"/>
            <person name="Steindorff A."/>
            <person name="Hensen N."/>
            <person name="Bonometti L."/>
            <person name="Westerberg I."/>
            <person name="Brannstrom I.O."/>
            <person name="Guillou S."/>
            <person name="Cros-Aarteil S."/>
            <person name="Calhoun S."/>
            <person name="Haridas S."/>
            <person name="Kuo A."/>
            <person name="Mondo S."/>
            <person name="Pangilinan J."/>
            <person name="Riley R."/>
            <person name="Labutti K."/>
            <person name="Andreopoulos B."/>
            <person name="Lipzen A."/>
            <person name="Chen C."/>
            <person name="Yanf M."/>
            <person name="Daum C."/>
            <person name="Ng V."/>
            <person name="Clum A."/>
            <person name="Ohm R."/>
            <person name="Martin F."/>
            <person name="Silar P."/>
            <person name="Natvig D."/>
            <person name="Lalanne C."/>
            <person name="Gautier V."/>
            <person name="Ament-Velasquez S.L."/>
            <person name="Kruys A."/>
            <person name="Hutchinson M.I."/>
            <person name="Powell A.J."/>
            <person name="Barry K."/>
            <person name="Miller A.N."/>
            <person name="Grigoriev I.V."/>
            <person name="Debuchy R."/>
            <person name="Gladieux P."/>
            <person name="Thoren M.H."/>
            <person name="Johannesson H."/>
        </authorList>
    </citation>
    <scope>NUCLEOTIDE SEQUENCE</scope>
    <source>
        <strain evidence="2">CBS 508.74</strain>
    </source>
</reference>
<accession>A0AAN6YT81</accession>
<feature type="non-terminal residue" evidence="2">
    <location>
        <position position="583"/>
    </location>
</feature>
<feature type="domain" description="Heterokaryon incompatibility" evidence="1">
    <location>
        <begin position="294"/>
        <end position="440"/>
    </location>
</feature>
<dbReference type="PANTHER" id="PTHR33112">
    <property type="entry name" value="DOMAIN PROTEIN, PUTATIVE-RELATED"/>
    <property type="match status" value="1"/>
</dbReference>
<reference evidence="2" key="1">
    <citation type="journal article" date="2023" name="Mol. Phylogenet. Evol.">
        <title>Genome-scale phylogeny and comparative genomics of the fungal order Sordariales.</title>
        <authorList>
            <person name="Hensen N."/>
            <person name="Bonometti L."/>
            <person name="Westerberg I."/>
            <person name="Brannstrom I.O."/>
            <person name="Guillou S."/>
            <person name="Cros-Aarteil S."/>
            <person name="Calhoun S."/>
            <person name="Haridas S."/>
            <person name="Kuo A."/>
            <person name="Mondo S."/>
            <person name="Pangilinan J."/>
            <person name="Riley R."/>
            <person name="LaButti K."/>
            <person name="Andreopoulos B."/>
            <person name="Lipzen A."/>
            <person name="Chen C."/>
            <person name="Yan M."/>
            <person name="Daum C."/>
            <person name="Ng V."/>
            <person name="Clum A."/>
            <person name="Steindorff A."/>
            <person name="Ohm R.A."/>
            <person name="Martin F."/>
            <person name="Silar P."/>
            <person name="Natvig D.O."/>
            <person name="Lalanne C."/>
            <person name="Gautier V."/>
            <person name="Ament-Velasquez S.L."/>
            <person name="Kruys A."/>
            <person name="Hutchinson M.I."/>
            <person name="Powell A.J."/>
            <person name="Barry K."/>
            <person name="Miller A.N."/>
            <person name="Grigoriev I.V."/>
            <person name="Debuchy R."/>
            <person name="Gladieux P."/>
            <person name="Hiltunen Thoren M."/>
            <person name="Johannesson H."/>
        </authorList>
    </citation>
    <scope>NUCLEOTIDE SEQUENCE</scope>
    <source>
        <strain evidence="2">CBS 508.74</strain>
    </source>
</reference>
<dbReference type="RefSeq" id="XP_064670707.1">
    <property type="nucleotide sequence ID" value="XM_064812629.1"/>
</dbReference>
<protein>
    <submittedName>
        <fullName evidence="2">HET-domain-containing protein</fullName>
    </submittedName>
</protein>
<evidence type="ECO:0000313" key="3">
    <source>
        <dbReference type="Proteomes" id="UP001302812"/>
    </source>
</evidence>
<keyword evidence="3" id="KW-1185">Reference proteome</keyword>
<sequence>MTSRISRLARRIRGRNGDARDLLFNTCAVCKNLCLASKLLNEVDFCSLVRRTGEEALGDPYRSETVHRDKLPEYFVDRINDCNQWNEFETYVFEHAEFPHHLSAAALKQSARDKCHLCSLLWSHFSTVRYGILEQEVDVDVVRKMEESQQAAISLVRATVEPLFVRVGIKIGFEGGYIAIVLYTGHQEERLPEVRSALNVWMTKGVSGVTKVPLEAMKGDLPADCNSLFQTSTASEHTIHLIKEWMKCCQGKEHFLCKLENEGLNDLPKRLLDVSHKKPRLYLPSIRDKGNLKYLCLSHCWGKGGVFKLTAATLPILQSGIEFSQLPKTFQDAVDITRRLNYSYIWIDSLCIQQDSADDWVDQAAKMTSIYMNADLTLAALASKDSTGGMYSHDRNMQNCWPCILPTKLPLTAWNGRIWPFHNERLTTAPLLSRGWVLQERCLGPRIVYFGKFGVYWECATMRADEVFTAGFASDGAGFPLYIRITDVDPFPHHIFAKFLGYWYEIVERYTGVHLTFGRDKLVAINGIVQIIQKRTGLTPFAGLWLEYLLDDMLWKTVRPELISRPTEYQAPSFSWASLNGPV</sequence>
<dbReference type="EMBL" id="MU853340">
    <property type="protein sequence ID" value="KAK4113137.1"/>
    <property type="molecule type" value="Genomic_DNA"/>
</dbReference>
<dbReference type="InterPro" id="IPR010730">
    <property type="entry name" value="HET"/>
</dbReference>
<evidence type="ECO:0000259" key="1">
    <source>
        <dbReference type="Pfam" id="PF06985"/>
    </source>
</evidence>
<evidence type="ECO:0000313" key="2">
    <source>
        <dbReference type="EMBL" id="KAK4113137.1"/>
    </source>
</evidence>
<dbReference type="Pfam" id="PF06985">
    <property type="entry name" value="HET"/>
    <property type="match status" value="1"/>
</dbReference>